<dbReference type="PROSITE" id="PS51257">
    <property type="entry name" value="PROKAR_LIPOPROTEIN"/>
    <property type="match status" value="1"/>
</dbReference>
<dbReference type="Proteomes" id="UP000749311">
    <property type="component" value="Unassembled WGS sequence"/>
</dbReference>
<dbReference type="PROSITE" id="PS51318">
    <property type="entry name" value="TAT"/>
    <property type="match status" value="1"/>
</dbReference>
<keyword evidence="1" id="KW-0732">Signal</keyword>
<dbReference type="RefSeq" id="WP_243863483.1">
    <property type="nucleotide sequence ID" value="NZ_BAAAOO010000015.1"/>
</dbReference>
<dbReference type="PANTHER" id="PTHR43649">
    <property type="entry name" value="ARABINOSE-BINDING PROTEIN-RELATED"/>
    <property type="match status" value="1"/>
</dbReference>
<protein>
    <submittedName>
        <fullName evidence="2">Sn-glycerol 3-phosphate transport system substrate-binding protein</fullName>
    </submittedName>
</protein>
<reference evidence="2 3" key="1">
    <citation type="submission" date="2020-02" db="EMBL/GenBank/DDBJ databases">
        <title>Sequencing the genomes of 1000 actinobacteria strains.</title>
        <authorList>
            <person name="Klenk H.-P."/>
        </authorList>
    </citation>
    <scope>NUCLEOTIDE SEQUENCE [LARGE SCALE GENOMIC DNA]</scope>
    <source>
        <strain evidence="2 3">DSM 19609</strain>
    </source>
</reference>
<dbReference type="EMBL" id="JAAMOZ010000001">
    <property type="protein sequence ID" value="NIH56464.1"/>
    <property type="molecule type" value="Genomic_DNA"/>
</dbReference>
<feature type="chain" id="PRO_5045696445" evidence="1">
    <location>
        <begin position="21"/>
        <end position="449"/>
    </location>
</feature>
<evidence type="ECO:0000313" key="3">
    <source>
        <dbReference type="Proteomes" id="UP000749311"/>
    </source>
</evidence>
<comment type="caution">
    <text evidence="2">The sequence shown here is derived from an EMBL/GenBank/DDBJ whole genome shotgun (WGS) entry which is preliminary data.</text>
</comment>
<dbReference type="Pfam" id="PF13416">
    <property type="entry name" value="SBP_bac_8"/>
    <property type="match status" value="1"/>
</dbReference>
<feature type="signal peptide" evidence="1">
    <location>
        <begin position="1"/>
        <end position="20"/>
    </location>
</feature>
<dbReference type="InterPro" id="IPR050490">
    <property type="entry name" value="Bact_solute-bd_prot1"/>
</dbReference>
<dbReference type="Gene3D" id="3.40.190.10">
    <property type="entry name" value="Periplasmic binding protein-like II"/>
    <property type="match status" value="1"/>
</dbReference>
<gene>
    <name evidence="2" type="ORF">FB473_001109</name>
</gene>
<evidence type="ECO:0000256" key="1">
    <source>
        <dbReference type="SAM" id="SignalP"/>
    </source>
</evidence>
<dbReference type="SUPFAM" id="SSF53850">
    <property type="entry name" value="Periplasmic binding protein-like II"/>
    <property type="match status" value="1"/>
</dbReference>
<evidence type="ECO:0000313" key="2">
    <source>
        <dbReference type="EMBL" id="NIH56464.1"/>
    </source>
</evidence>
<accession>A0ABX0SDJ3</accession>
<dbReference type="PANTHER" id="PTHR43649:SF30">
    <property type="entry name" value="ABC TRANSPORTER SUBSTRATE-BINDING PROTEIN"/>
    <property type="match status" value="1"/>
</dbReference>
<dbReference type="InterPro" id="IPR006059">
    <property type="entry name" value="SBP"/>
</dbReference>
<organism evidence="2 3">
    <name type="scientific">Brooklawnia cerclae</name>
    <dbReference type="NCBI Taxonomy" id="349934"/>
    <lineage>
        <taxon>Bacteria</taxon>
        <taxon>Bacillati</taxon>
        <taxon>Actinomycetota</taxon>
        <taxon>Actinomycetes</taxon>
        <taxon>Propionibacteriales</taxon>
        <taxon>Propionibacteriaceae</taxon>
        <taxon>Brooklawnia</taxon>
    </lineage>
</organism>
<keyword evidence="3" id="KW-1185">Reference proteome</keyword>
<sequence length="449" mass="47331">MNRRSFLALGGASLATAALASCAGPSTGSGSSSSSAATDWTSVTPADSISWLSSHPGKSEEAEKQIIEAFEAETGIKVELITGGANYEEVAAKFQTQQAGTEISDIVVASDVWWFRFAINDQVIPLTPDLLSAAGNDTSEYHTTLFDDYLYGDDHWAVPFARSTPLFYYNKAHLAAAGLPDRAPETWEEFFEEWVAPLKSANASTSGYLQPYQYPALDGYAGWTFQNLLWGRGTGWSDGWTITCADDAAIAAMQQVQDSIAKDGAAGVSSKNAIADLVAGAVSATVSSTGDLVGALSSAKENGIELGVGFLPGGPKATTGVCPTGGAGLVIAKKTSPERQLAAAKFVSFATNADNAALFSKATGYMPVRTTADMSDVLSSTPQIEVAINQLKVTKSQDYGRVFLPGADQEMAKSCAQLMNEGADVATTMQALKDTLETIYKRDVEPKLK</sequence>
<name>A0ABX0SDJ3_9ACTN</name>
<dbReference type="InterPro" id="IPR006311">
    <property type="entry name" value="TAT_signal"/>
</dbReference>
<proteinExistence type="predicted"/>